<protein>
    <submittedName>
        <fullName evidence="4">DUF659 domain-containing protein</fullName>
    </submittedName>
</protein>
<dbReference type="KEGG" id="qsa:O6P43_008948"/>
<dbReference type="InterPro" id="IPR007021">
    <property type="entry name" value="DUF659"/>
</dbReference>
<sequence length="526" mass="60217">MLVDSFRSKWANSGCTIMADSLIDQGQRTLINFLVYCPAGVVFVKSVDASDAVKHAPTLCNLFLEIVELVGPKNVVHLVTKNEANYLAAGMMLYEKYPNIYWSPCAMHCLDLILNDIATVDHVACITFRSPKVTSFLYNNMLLLAWLRKRPDWKEIVRPAVTHSATTFITLKSLHDHKHDLQALVTSTNFTGHRLSKSAAAKVVSSIILDNKFWDDCLTTVKVAAPFIRLLRIVHSEKPSLGFVYEGICRAEKAIENILKKRIYRPSTNIIWERWDKHLCHNIYTAAYFLNPALRYDEDFVENLEVMNGLLDTLKKPDICPNGLKALNEIRLYRDRLGSFSQPSALSRAKTMRPDEWWRLFGHNAPNLQQLAIRLLSQTASSLGCERKWSFFERLHTKNRNRLEHQRLKDRVYVIYNLRLKNRLHHKRTNDPIDYECIDKTDFWVIEEEAPSELTSEDIDHAIYQDEAAPIFNNHGNCSQDGGEDDEFDFADQLDFGSFIGVGDSSSDSKDGYGLRVGGHDEDRQC</sequence>
<organism evidence="4 5">
    <name type="scientific">Quillaja saponaria</name>
    <name type="common">Soap bark tree</name>
    <dbReference type="NCBI Taxonomy" id="32244"/>
    <lineage>
        <taxon>Eukaryota</taxon>
        <taxon>Viridiplantae</taxon>
        <taxon>Streptophyta</taxon>
        <taxon>Embryophyta</taxon>
        <taxon>Tracheophyta</taxon>
        <taxon>Spermatophyta</taxon>
        <taxon>Magnoliopsida</taxon>
        <taxon>eudicotyledons</taxon>
        <taxon>Gunneridae</taxon>
        <taxon>Pentapetalae</taxon>
        <taxon>rosids</taxon>
        <taxon>fabids</taxon>
        <taxon>Fabales</taxon>
        <taxon>Quillajaceae</taxon>
        <taxon>Quillaja</taxon>
    </lineage>
</organism>
<evidence type="ECO:0000259" key="3">
    <source>
        <dbReference type="Pfam" id="PF05699"/>
    </source>
</evidence>
<dbReference type="GO" id="GO:0046983">
    <property type="term" value="F:protein dimerization activity"/>
    <property type="evidence" value="ECO:0007669"/>
    <property type="project" value="InterPro"/>
</dbReference>
<dbReference type="EMBL" id="JARAOO010000004">
    <property type="protein sequence ID" value="KAJ7970826.1"/>
    <property type="molecule type" value="Genomic_DNA"/>
</dbReference>
<evidence type="ECO:0000313" key="5">
    <source>
        <dbReference type="Proteomes" id="UP001163823"/>
    </source>
</evidence>
<feature type="domain" description="HAT C-terminal dimerisation" evidence="3">
    <location>
        <begin position="346"/>
        <end position="413"/>
    </location>
</feature>
<dbReference type="InterPro" id="IPR008906">
    <property type="entry name" value="HATC_C_dom"/>
</dbReference>
<feature type="compositionally biased region" description="Basic and acidic residues" evidence="1">
    <location>
        <begin position="507"/>
        <end position="526"/>
    </location>
</feature>
<feature type="domain" description="DUF659" evidence="2">
    <location>
        <begin position="3"/>
        <end position="124"/>
    </location>
</feature>
<accession>A0AAD7PX70</accession>
<dbReference type="AlphaFoldDB" id="A0AAD7PX70"/>
<dbReference type="InterPro" id="IPR012337">
    <property type="entry name" value="RNaseH-like_sf"/>
</dbReference>
<proteinExistence type="predicted"/>
<dbReference type="Proteomes" id="UP001163823">
    <property type="component" value="Chromosome 4"/>
</dbReference>
<feature type="region of interest" description="Disordered" evidence="1">
    <location>
        <begin position="502"/>
        <end position="526"/>
    </location>
</feature>
<comment type="caution">
    <text evidence="4">The sequence shown here is derived from an EMBL/GenBank/DDBJ whole genome shotgun (WGS) entry which is preliminary data.</text>
</comment>
<dbReference type="Pfam" id="PF05699">
    <property type="entry name" value="Dimer_Tnp_hAT"/>
    <property type="match status" value="1"/>
</dbReference>
<evidence type="ECO:0000256" key="1">
    <source>
        <dbReference type="SAM" id="MobiDB-lite"/>
    </source>
</evidence>
<evidence type="ECO:0000259" key="2">
    <source>
        <dbReference type="Pfam" id="PF04937"/>
    </source>
</evidence>
<evidence type="ECO:0000313" key="4">
    <source>
        <dbReference type="EMBL" id="KAJ7970826.1"/>
    </source>
</evidence>
<dbReference type="PANTHER" id="PTHR32166">
    <property type="entry name" value="OSJNBA0013A04.12 PROTEIN"/>
    <property type="match status" value="1"/>
</dbReference>
<dbReference type="Pfam" id="PF04937">
    <property type="entry name" value="DUF659"/>
    <property type="match status" value="1"/>
</dbReference>
<gene>
    <name evidence="4" type="ORF">O6P43_008948</name>
</gene>
<reference evidence="4" key="1">
    <citation type="journal article" date="2023" name="Science">
        <title>Elucidation of the pathway for biosynthesis of saponin adjuvants from the soapbark tree.</title>
        <authorList>
            <person name="Reed J."/>
            <person name="Orme A."/>
            <person name="El-Demerdash A."/>
            <person name="Owen C."/>
            <person name="Martin L.B.B."/>
            <person name="Misra R.C."/>
            <person name="Kikuchi S."/>
            <person name="Rejzek M."/>
            <person name="Martin A.C."/>
            <person name="Harkess A."/>
            <person name="Leebens-Mack J."/>
            <person name="Louveau T."/>
            <person name="Stephenson M.J."/>
            <person name="Osbourn A."/>
        </authorList>
    </citation>
    <scope>NUCLEOTIDE SEQUENCE</scope>
    <source>
        <strain evidence="4">S10</strain>
    </source>
</reference>
<keyword evidence="5" id="KW-1185">Reference proteome</keyword>
<dbReference type="SUPFAM" id="SSF53098">
    <property type="entry name" value="Ribonuclease H-like"/>
    <property type="match status" value="1"/>
</dbReference>
<name>A0AAD7PX70_QUISA</name>
<dbReference type="PANTHER" id="PTHR32166:SF121">
    <property type="entry name" value="DUF659 DOMAIN-CONTAINING PROTEIN"/>
    <property type="match status" value="1"/>
</dbReference>